<keyword evidence="4" id="KW-0808">Transferase</keyword>
<dbReference type="AlphaFoldDB" id="A0A3S5AGX7"/>
<dbReference type="GO" id="GO:0005737">
    <property type="term" value="C:cytoplasm"/>
    <property type="evidence" value="ECO:0007669"/>
    <property type="project" value="TreeGrafter"/>
</dbReference>
<dbReference type="EMBL" id="CAAALY010062874">
    <property type="protein sequence ID" value="VEL23616.1"/>
    <property type="molecule type" value="Genomic_DNA"/>
</dbReference>
<keyword evidence="2 4" id="KW-0863">Zinc-finger</keyword>
<dbReference type="Pfam" id="PF02207">
    <property type="entry name" value="zf-UBR"/>
    <property type="match status" value="1"/>
</dbReference>
<comment type="function">
    <text evidence="4">Ubiquitin ligase protein which is a component of the N-end rule pathway. Recognizes and binds to proteins bearing specific N-terminal residues that are destabilizing according to the N-end rule, leading to their ubiquitination and subsequent degradation.</text>
</comment>
<dbReference type="GO" id="GO:0000151">
    <property type="term" value="C:ubiquitin ligase complex"/>
    <property type="evidence" value="ECO:0007669"/>
    <property type="project" value="TreeGrafter"/>
</dbReference>
<dbReference type="GO" id="GO:0071596">
    <property type="term" value="P:ubiquitin-dependent protein catabolic process via the N-end rule pathway"/>
    <property type="evidence" value="ECO:0007669"/>
    <property type="project" value="UniProtKB-UniRule"/>
</dbReference>
<dbReference type="InterPro" id="IPR039164">
    <property type="entry name" value="UBR1-like"/>
</dbReference>
<organism evidence="6 7">
    <name type="scientific">Protopolystoma xenopodis</name>
    <dbReference type="NCBI Taxonomy" id="117903"/>
    <lineage>
        <taxon>Eukaryota</taxon>
        <taxon>Metazoa</taxon>
        <taxon>Spiralia</taxon>
        <taxon>Lophotrochozoa</taxon>
        <taxon>Platyhelminthes</taxon>
        <taxon>Monogenea</taxon>
        <taxon>Polyopisthocotylea</taxon>
        <taxon>Polystomatidea</taxon>
        <taxon>Polystomatidae</taxon>
        <taxon>Protopolystoma</taxon>
    </lineage>
</organism>
<keyword evidence="4" id="KW-0833">Ubl conjugation pathway</keyword>
<evidence type="ECO:0000313" key="6">
    <source>
        <dbReference type="EMBL" id="VEL23616.1"/>
    </source>
</evidence>
<dbReference type="GO" id="GO:0016567">
    <property type="term" value="P:protein ubiquitination"/>
    <property type="evidence" value="ECO:0007669"/>
    <property type="project" value="UniProtKB-UniRule"/>
</dbReference>
<dbReference type="EC" id="2.3.2.27" evidence="4"/>
<dbReference type="InterPro" id="IPR003126">
    <property type="entry name" value="Znf_UBR"/>
</dbReference>
<evidence type="ECO:0000256" key="2">
    <source>
        <dbReference type="ARBA" id="ARBA00022771"/>
    </source>
</evidence>
<keyword evidence="3 4" id="KW-0862">Zinc</keyword>
<gene>
    <name evidence="6" type="ORF">PXEA_LOCUS17056</name>
</gene>
<evidence type="ECO:0000256" key="1">
    <source>
        <dbReference type="ARBA" id="ARBA00022723"/>
    </source>
</evidence>
<protein>
    <recommendedName>
        <fullName evidence="4">E3 ubiquitin-protein ligase</fullName>
        <ecNumber evidence="4">2.3.2.27</ecNumber>
    </recommendedName>
</protein>
<keyword evidence="7" id="KW-1185">Reference proteome</keyword>
<evidence type="ECO:0000256" key="4">
    <source>
        <dbReference type="RuleBase" id="RU366018"/>
    </source>
</evidence>
<dbReference type="Gene3D" id="2.10.110.30">
    <property type="match status" value="1"/>
</dbReference>
<dbReference type="GO" id="GO:0008270">
    <property type="term" value="F:zinc ion binding"/>
    <property type="evidence" value="ECO:0007669"/>
    <property type="project" value="UniProtKB-UniRule"/>
</dbReference>
<feature type="non-terminal residue" evidence="6">
    <location>
        <position position="1"/>
    </location>
</feature>
<dbReference type="PANTHER" id="PTHR21497">
    <property type="entry name" value="UBIQUITIN LIGASE E3 ALPHA-RELATED"/>
    <property type="match status" value="1"/>
</dbReference>
<dbReference type="Proteomes" id="UP000784294">
    <property type="component" value="Unassembled WGS sequence"/>
</dbReference>
<name>A0A3S5AGX7_9PLAT</name>
<evidence type="ECO:0000259" key="5">
    <source>
        <dbReference type="Pfam" id="PF02207"/>
    </source>
</evidence>
<comment type="pathway">
    <text evidence="4">Protein modification; protein ubiquitination.</text>
</comment>
<comment type="catalytic activity">
    <reaction evidence="4">
        <text>S-ubiquitinyl-[E2 ubiquitin-conjugating enzyme]-L-cysteine + [acceptor protein]-L-lysine = [E2 ubiquitin-conjugating enzyme]-L-cysteine + N(6)-ubiquitinyl-[acceptor protein]-L-lysine.</text>
        <dbReference type="EC" id="2.3.2.27"/>
    </reaction>
</comment>
<evidence type="ECO:0000313" key="7">
    <source>
        <dbReference type="Proteomes" id="UP000784294"/>
    </source>
</evidence>
<keyword evidence="1 4" id="KW-0479">Metal-binding</keyword>
<sequence>LHTSSGGGFCDCGDVEAWRQDPFCRRHSPSVSASMDQSSNDTPGDVTEEMVRLRSRLFSLPDDIACRAGVLFRPLLNSIRLCLLDLVQVI</sequence>
<accession>A0A3S5AGX7</accession>
<proteinExistence type="inferred from homology"/>
<reference evidence="6" key="1">
    <citation type="submission" date="2018-11" db="EMBL/GenBank/DDBJ databases">
        <authorList>
            <consortium name="Pathogen Informatics"/>
        </authorList>
    </citation>
    <scope>NUCLEOTIDE SEQUENCE</scope>
</reference>
<feature type="domain" description="UBR-type" evidence="5">
    <location>
        <begin position="2"/>
        <end position="27"/>
    </location>
</feature>
<dbReference type="GO" id="GO:0061630">
    <property type="term" value="F:ubiquitin protein ligase activity"/>
    <property type="evidence" value="ECO:0007669"/>
    <property type="project" value="UniProtKB-UniRule"/>
</dbReference>
<evidence type="ECO:0000256" key="3">
    <source>
        <dbReference type="ARBA" id="ARBA00022833"/>
    </source>
</evidence>
<comment type="caution">
    <text evidence="6">The sequence shown here is derived from an EMBL/GenBank/DDBJ whole genome shotgun (WGS) entry which is preliminary data.</text>
</comment>
<dbReference type="OrthoDB" id="26387at2759"/>
<comment type="similarity">
    <text evidence="4">Belongs to the E3 ubiquitin-protein ligase UBR1-like family.</text>
</comment>
<dbReference type="PANTHER" id="PTHR21497:SF24">
    <property type="entry name" value="E3 UBIQUITIN-PROTEIN LIGASE UBR1"/>
    <property type="match status" value="1"/>
</dbReference>